<accession>A0AAV8U951</accession>
<dbReference type="Gene3D" id="2.30.30.490">
    <property type="match status" value="1"/>
</dbReference>
<dbReference type="PANTHER" id="PTHR31917">
    <property type="entry name" value="AGENET DOMAIN-CONTAINING PROTEIN-RELATED"/>
    <property type="match status" value="1"/>
</dbReference>
<evidence type="ECO:0000259" key="1">
    <source>
        <dbReference type="PROSITE" id="PS51038"/>
    </source>
</evidence>
<dbReference type="Pfam" id="PF05641">
    <property type="entry name" value="Agenet"/>
    <property type="match status" value="1"/>
</dbReference>
<dbReference type="InterPro" id="IPR043151">
    <property type="entry name" value="BAH_sf"/>
</dbReference>
<proteinExistence type="predicted"/>
<keyword evidence="3" id="KW-1185">Reference proteome</keyword>
<feature type="domain" description="BAH" evidence="1">
    <location>
        <begin position="136"/>
        <end position="255"/>
    </location>
</feature>
<dbReference type="InterPro" id="IPR008395">
    <property type="entry name" value="Agenet-like_dom"/>
</dbReference>
<evidence type="ECO:0000313" key="3">
    <source>
        <dbReference type="Proteomes" id="UP001159364"/>
    </source>
</evidence>
<dbReference type="Proteomes" id="UP001159364">
    <property type="component" value="Linkage Group LG01"/>
</dbReference>
<comment type="caution">
    <text evidence="2">The sequence shown here is derived from an EMBL/GenBank/DDBJ whole genome shotgun (WGS) entry which is preliminary data.</text>
</comment>
<reference evidence="2 3" key="1">
    <citation type="submission" date="2021-09" db="EMBL/GenBank/DDBJ databases">
        <title>Genomic insights and catalytic innovation underlie evolution of tropane alkaloids biosynthesis.</title>
        <authorList>
            <person name="Wang Y.-J."/>
            <person name="Tian T."/>
            <person name="Huang J.-P."/>
            <person name="Huang S.-X."/>
        </authorList>
    </citation>
    <scope>NUCLEOTIDE SEQUENCE [LARGE SCALE GENOMIC DNA]</scope>
    <source>
        <strain evidence="2">KIB-2018</strain>
        <tissue evidence="2">Leaf</tissue>
    </source>
</reference>
<dbReference type="AlphaFoldDB" id="A0AAV8U951"/>
<dbReference type="GO" id="GO:0003682">
    <property type="term" value="F:chromatin binding"/>
    <property type="evidence" value="ECO:0007669"/>
    <property type="project" value="InterPro"/>
</dbReference>
<evidence type="ECO:0000313" key="2">
    <source>
        <dbReference type="EMBL" id="KAJ8774363.1"/>
    </source>
</evidence>
<dbReference type="PANTHER" id="PTHR31917:SF101">
    <property type="entry name" value="OS07G0607300 PROTEIN"/>
    <property type="match status" value="1"/>
</dbReference>
<gene>
    <name evidence="2" type="ORF">K2173_011612</name>
</gene>
<dbReference type="InterPro" id="IPR001025">
    <property type="entry name" value="BAH_dom"/>
</dbReference>
<dbReference type="EMBL" id="JAIWQS010000001">
    <property type="protein sequence ID" value="KAJ8774363.1"/>
    <property type="molecule type" value="Genomic_DNA"/>
</dbReference>
<dbReference type="Pfam" id="PF01426">
    <property type="entry name" value="BAH"/>
    <property type="match status" value="1"/>
</dbReference>
<organism evidence="2 3">
    <name type="scientific">Erythroxylum novogranatense</name>
    <dbReference type="NCBI Taxonomy" id="1862640"/>
    <lineage>
        <taxon>Eukaryota</taxon>
        <taxon>Viridiplantae</taxon>
        <taxon>Streptophyta</taxon>
        <taxon>Embryophyta</taxon>
        <taxon>Tracheophyta</taxon>
        <taxon>Spermatophyta</taxon>
        <taxon>Magnoliopsida</taxon>
        <taxon>eudicotyledons</taxon>
        <taxon>Gunneridae</taxon>
        <taxon>Pentapetalae</taxon>
        <taxon>rosids</taxon>
        <taxon>fabids</taxon>
        <taxon>Malpighiales</taxon>
        <taxon>Erythroxylaceae</taxon>
        <taxon>Erythroxylum</taxon>
    </lineage>
</organism>
<dbReference type="PROSITE" id="PS51038">
    <property type="entry name" value="BAH"/>
    <property type="match status" value="1"/>
</dbReference>
<name>A0AAV8U951_9ROSI</name>
<sequence length="526" mass="60561">MYSEMAENQKCNEWKEQFILLEILSLHMFCIVAEEFVRVYGTENSIHAGYKWRSRREVVDWLTSMLSKQHIQGDLSLFSIIESPKHGLSHATKSLECPSSCLKNLSGHSSDICVVSQFMTCEKQFKHYPAFCRNGTKIMIQSFVFVMAKGENHYVAFLEDMYEYKRGQKKSKVRWFHHNREVKSVVHLRNSHPNEVFITPYSQVISAECVDGPATVLTPEHYDECLAALPDALSAKLHLCSRQFGSNKMKPVHVSKLRGYVDQPILCCFVFRTRYWRHETFLTERIGGRMMPNGPSFRNLKYGLPDKRFLPLKHVKPQKQCYKSFKIYENIEELCQDSGIRGCWFRYMVLQVYKKHIKVLYDDLQNEDESNNVEEWIPIVKLAAPDKLGMRCLGCPTRQPAPPLNEESNLSIEIRSAEGIFIGVGNSSNDILQIYSPEKDLRISRDWVGGHWIDIQAKHDIDYDTSIIDLLPKDKLDPVEEFKTDLAPLISSDCPVDEMNAGFIPCAVGVGLSLYECTTIQEFGIR</sequence>
<protein>
    <recommendedName>
        <fullName evidence="1">BAH domain-containing protein</fullName>
    </recommendedName>
</protein>